<protein>
    <submittedName>
        <fullName evidence="1">Uncharacterized protein</fullName>
    </submittedName>
</protein>
<evidence type="ECO:0000313" key="1">
    <source>
        <dbReference type="EMBL" id="MFC4328860.1"/>
    </source>
</evidence>
<accession>A0ABV8TDY1</accession>
<name>A0ABV8TDY1_9ACTN</name>
<comment type="caution">
    <text evidence="1">The sequence shown here is derived from an EMBL/GenBank/DDBJ whole genome shotgun (WGS) entry which is preliminary data.</text>
</comment>
<dbReference type="RefSeq" id="WP_381739196.1">
    <property type="nucleotide sequence ID" value="NZ_JBHSDP010000014.1"/>
</dbReference>
<sequence>MTPTDSLGVFARIDRDFLEAPDALQPFLTVTVGARTVRLSPRESRRALYGPAPDTALRTAVWRQAVSVAQREPMGRDSTWRLLVVWLALPGLYRSLHKVRRRFGGDRTDLEAEAVLGVLTALDAADPSSPDAGGQVIKAGVNRMWDYVNRTRKEVPVVDITAFADARDAVIAAYEPLQPPGGWELHLTPPPLHDGLAATLRFAESRTQREGERLGALAQRTGLSHLVFRARRHEEADLIGTLSLLPAGGRR</sequence>
<evidence type="ECO:0000313" key="2">
    <source>
        <dbReference type="Proteomes" id="UP001595824"/>
    </source>
</evidence>
<dbReference type="Proteomes" id="UP001595824">
    <property type="component" value="Unassembled WGS sequence"/>
</dbReference>
<keyword evidence="2" id="KW-1185">Reference proteome</keyword>
<reference evidence="2" key="1">
    <citation type="journal article" date="2019" name="Int. J. Syst. Evol. Microbiol.">
        <title>The Global Catalogue of Microorganisms (GCM) 10K type strain sequencing project: providing services to taxonomists for standard genome sequencing and annotation.</title>
        <authorList>
            <consortium name="The Broad Institute Genomics Platform"/>
            <consortium name="The Broad Institute Genome Sequencing Center for Infectious Disease"/>
            <person name="Wu L."/>
            <person name="Ma J."/>
        </authorList>
    </citation>
    <scope>NUCLEOTIDE SEQUENCE [LARGE SCALE GENOMIC DNA]</scope>
    <source>
        <strain evidence="2">PCU 347</strain>
    </source>
</reference>
<dbReference type="EMBL" id="JBHSDP010000014">
    <property type="protein sequence ID" value="MFC4328860.1"/>
    <property type="molecule type" value="Genomic_DNA"/>
</dbReference>
<organism evidence="1 2">
    <name type="scientific">Streptomyces andamanensis</name>
    <dbReference type="NCBI Taxonomy" id="1565035"/>
    <lineage>
        <taxon>Bacteria</taxon>
        <taxon>Bacillati</taxon>
        <taxon>Actinomycetota</taxon>
        <taxon>Actinomycetes</taxon>
        <taxon>Kitasatosporales</taxon>
        <taxon>Streptomycetaceae</taxon>
        <taxon>Streptomyces</taxon>
    </lineage>
</organism>
<proteinExistence type="predicted"/>
<gene>
    <name evidence="1" type="ORF">ACFPC0_13710</name>
</gene>